<keyword evidence="12" id="KW-1185">Reference proteome</keyword>
<dbReference type="InterPro" id="IPR001468">
    <property type="entry name" value="Indole-3-GlycerolPSynthase_CS"/>
</dbReference>
<keyword evidence="8 9" id="KW-0456">Lyase</keyword>
<evidence type="ECO:0000256" key="7">
    <source>
        <dbReference type="ARBA" id="ARBA00023141"/>
    </source>
</evidence>
<dbReference type="PROSITE" id="PS00614">
    <property type="entry name" value="IGPS"/>
    <property type="match status" value="1"/>
</dbReference>
<evidence type="ECO:0000256" key="4">
    <source>
        <dbReference type="ARBA" id="ARBA00022605"/>
    </source>
</evidence>
<dbReference type="HAMAP" id="MF_00134_B">
    <property type="entry name" value="IGPS_B"/>
    <property type="match status" value="1"/>
</dbReference>
<dbReference type="GO" id="GO:0000162">
    <property type="term" value="P:L-tryptophan biosynthetic process"/>
    <property type="evidence" value="ECO:0007669"/>
    <property type="project" value="UniProtKB-UniRule"/>
</dbReference>
<evidence type="ECO:0000256" key="2">
    <source>
        <dbReference type="ARBA" id="ARBA00004696"/>
    </source>
</evidence>
<accession>F1T507</accession>
<name>F1T507_9ACTN</name>
<gene>
    <name evidence="9 11" type="primary">trpC</name>
    <name evidence="11" type="ORF">HMPREF0091_10720</name>
</gene>
<evidence type="ECO:0000313" key="12">
    <source>
        <dbReference type="Proteomes" id="UP000005947"/>
    </source>
</evidence>
<dbReference type="InterPro" id="IPR011060">
    <property type="entry name" value="RibuloseP-bd_barrel"/>
</dbReference>
<evidence type="ECO:0000256" key="8">
    <source>
        <dbReference type="ARBA" id="ARBA00023239"/>
    </source>
</evidence>
<dbReference type="Gene3D" id="3.20.20.70">
    <property type="entry name" value="Aldolase class I"/>
    <property type="match status" value="1"/>
</dbReference>
<evidence type="ECO:0000256" key="5">
    <source>
        <dbReference type="ARBA" id="ARBA00022793"/>
    </source>
</evidence>
<dbReference type="NCBIfam" id="NF001377">
    <property type="entry name" value="PRK00278.2-4"/>
    <property type="match status" value="1"/>
</dbReference>
<organism evidence="11 12">
    <name type="scientific">Fannyhessea vaginae DSM 15829</name>
    <dbReference type="NCBI Taxonomy" id="525256"/>
    <lineage>
        <taxon>Bacteria</taxon>
        <taxon>Bacillati</taxon>
        <taxon>Actinomycetota</taxon>
        <taxon>Coriobacteriia</taxon>
        <taxon>Coriobacteriales</taxon>
        <taxon>Atopobiaceae</taxon>
        <taxon>Fannyhessea</taxon>
    </lineage>
</organism>
<dbReference type="EC" id="4.1.1.48" evidence="9"/>
<dbReference type="InterPro" id="IPR045186">
    <property type="entry name" value="Indole-3-glycerol_P_synth"/>
</dbReference>
<comment type="similarity">
    <text evidence="3 9">Belongs to the TrpC family.</text>
</comment>
<protein>
    <recommendedName>
        <fullName evidence="9">Indole-3-glycerol phosphate synthase</fullName>
        <shortName evidence="9">IGPS</shortName>
        <ecNumber evidence="9">4.1.1.48</ecNumber>
    </recommendedName>
</protein>
<dbReference type="SUPFAM" id="SSF51366">
    <property type="entry name" value="Ribulose-phoshate binding barrel"/>
    <property type="match status" value="1"/>
</dbReference>
<evidence type="ECO:0000256" key="6">
    <source>
        <dbReference type="ARBA" id="ARBA00022822"/>
    </source>
</evidence>
<sequence>MSILEELAKSSQEQVKLRKSCPGKSYKEVVQRAVEKADVELLNQKEQKFSFPFYAACAHPGLSFICEVKRASPSRGLIAPDFNHTGIAQDYEVAGADAISVLTEHTRFLGSEDYLADVVRAQTLPVLRKDFIIDDYMIYEAKVLGASAVLLICALLDEKTLANYLALCHSLGLSALVEAHTRDEIKQACLAGAKIIGINNRNLHDFSVDTQCTSQLAQAVPDGVLLVSESGITQAQDVRQAFDTQADAVLIGEALMRAKDKKQKLCELKSLLPQNMQGHNNA</sequence>
<dbReference type="Proteomes" id="UP000005947">
    <property type="component" value="Unassembled WGS sequence"/>
</dbReference>
<dbReference type="GO" id="GO:0004425">
    <property type="term" value="F:indole-3-glycerol-phosphate synthase activity"/>
    <property type="evidence" value="ECO:0007669"/>
    <property type="project" value="UniProtKB-UniRule"/>
</dbReference>
<reference evidence="11 12" key="1">
    <citation type="submission" date="2011-02" db="EMBL/GenBank/DDBJ databases">
        <authorList>
            <person name="Muzny D."/>
            <person name="Qin X."/>
            <person name="Buhay C."/>
            <person name="Dugan-Rocha S."/>
            <person name="Ding Y."/>
            <person name="Chen G."/>
            <person name="Hawes A."/>
            <person name="Holder M."/>
            <person name="Jhangiani S."/>
            <person name="Johnson A."/>
            <person name="Khan Z."/>
            <person name="Li Z."/>
            <person name="Liu W."/>
            <person name="Liu X."/>
            <person name="Perez L."/>
            <person name="Shen H."/>
            <person name="Wang Q."/>
            <person name="Watt J."/>
            <person name="Xi L."/>
            <person name="Xin Y."/>
            <person name="Zhou J."/>
            <person name="Deng J."/>
            <person name="Jiang H."/>
            <person name="Liu Y."/>
            <person name="Qu J."/>
            <person name="Song X.-Z."/>
            <person name="Zhang L."/>
            <person name="Villasana D."/>
            <person name="Johnson A."/>
            <person name="Liu J."/>
            <person name="Liyanage D."/>
            <person name="Lorensuhewa L."/>
            <person name="Robinson T."/>
            <person name="Song A."/>
            <person name="Song B.-B."/>
            <person name="Dinh H."/>
            <person name="Thornton R."/>
            <person name="Coyle M."/>
            <person name="Francisco L."/>
            <person name="Jackson L."/>
            <person name="Javaid M."/>
            <person name="Korchina V."/>
            <person name="Kovar C."/>
            <person name="Mata R."/>
            <person name="Mathew T."/>
            <person name="Ngo R."/>
            <person name="Nguyen L."/>
            <person name="Nguyen N."/>
            <person name="Okwuonu G."/>
            <person name="Ongeri F."/>
            <person name="Pham C."/>
            <person name="Simmons D."/>
            <person name="Wilczek-Boney K."/>
            <person name="Hale W."/>
            <person name="Jakkamsetti A."/>
            <person name="Pham P."/>
            <person name="Ruth R."/>
            <person name="San Lucas F."/>
            <person name="Warren J."/>
            <person name="Zhang J."/>
            <person name="Zhao Z."/>
            <person name="Zhou C."/>
            <person name="Zhu D."/>
            <person name="Lee S."/>
            <person name="Bess C."/>
            <person name="Blankenburg K."/>
            <person name="Forbes L."/>
            <person name="Fu Q."/>
            <person name="Gubbala S."/>
            <person name="Hirani K."/>
            <person name="Jayaseelan J.C."/>
            <person name="Lara F."/>
            <person name="Munidasa M."/>
            <person name="Palculict T."/>
            <person name="Patil S."/>
            <person name="Pu L.-L."/>
            <person name="Saada N."/>
            <person name="Tang L."/>
            <person name="Weissenberger G."/>
            <person name="Zhu Y."/>
            <person name="Hemphill L."/>
            <person name="Shang Y."/>
            <person name="Youmans B."/>
            <person name="Ayvaz T."/>
            <person name="Ross M."/>
            <person name="Santibanez J."/>
            <person name="Aqrawi P."/>
            <person name="Gross S."/>
            <person name="Joshi V."/>
            <person name="Fowler G."/>
            <person name="Nazareth L."/>
            <person name="Reid J."/>
            <person name="Worley K."/>
            <person name="Petrosino J."/>
            <person name="Highlander S."/>
            <person name="Gibbs R."/>
        </authorList>
    </citation>
    <scope>NUCLEOTIDE SEQUENCE [LARGE SCALE GENOMIC DNA]</scope>
    <source>
        <strain evidence="11 12">DSM 15829</strain>
    </source>
</reference>
<dbReference type="EMBL" id="ACGK02000001">
    <property type="protein sequence ID" value="EGF23773.1"/>
    <property type="molecule type" value="Genomic_DNA"/>
</dbReference>
<keyword evidence="5 9" id="KW-0210">Decarboxylase</keyword>
<dbReference type="FunFam" id="3.20.20.70:FF:000024">
    <property type="entry name" value="Indole-3-glycerol phosphate synthase"/>
    <property type="match status" value="1"/>
</dbReference>
<comment type="caution">
    <text evidence="11">The sequence shown here is derived from an EMBL/GenBank/DDBJ whole genome shotgun (WGS) entry which is preliminary data.</text>
</comment>
<evidence type="ECO:0000313" key="11">
    <source>
        <dbReference type="EMBL" id="EGF23773.1"/>
    </source>
</evidence>
<keyword evidence="6 9" id="KW-0822">Tryptophan biosynthesis</keyword>
<comment type="pathway">
    <text evidence="2 9">Amino-acid biosynthesis; L-tryptophan biosynthesis; L-tryptophan from chorismate: step 4/5.</text>
</comment>
<dbReference type="RefSeq" id="WP_006302902.1">
    <property type="nucleotide sequence ID" value="NZ_ACGK02000001.1"/>
</dbReference>
<dbReference type="UniPathway" id="UPA00035">
    <property type="reaction ID" value="UER00043"/>
</dbReference>
<evidence type="ECO:0000259" key="10">
    <source>
        <dbReference type="Pfam" id="PF00218"/>
    </source>
</evidence>
<dbReference type="eggNOG" id="COG0134">
    <property type="taxonomic scope" value="Bacteria"/>
</dbReference>
<comment type="catalytic activity">
    <reaction evidence="1 9">
        <text>1-(2-carboxyphenylamino)-1-deoxy-D-ribulose 5-phosphate + H(+) = (1S,2R)-1-C-(indol-3-yl)glycerol 3-phosphate + CO2 + H2O</text>
        <dbReference type="Rhea" id="RHEA:23476"/>
        <dbReference type="ChEBI" id="CHEBI:15377"/>
        <dbReference type="ChEBI" id="CHEBI:15378"/>
        <dbReference type="ChEBI" id="CHEBI:16526"/>
        <dbReference type="ChEBI" id="CHEBI:58613"/>
        <dbReference type="ChEBI" id="CHEBI:58866"/>
        <dbReference type="EC" id="4.1.1.48"/>
    </reaction>
</comment>
<dbReference type="PANTHER" id="PTHR22854">
    <property type="entry name" value="TRYPTOPHAN BIOSYNTHESIS PROTEIN"/>
    <property type="match status" value="1"/>
</dbReference>
<dbReference type="Pfam" id="PF00218">
    <property type="entry name" value="IGPS"/>
    <property type="match status" value="1"/>
</dbReference>
<dbReference type="InterPro" id="IPR013798">
    <property type="entry name" value="Indole-3-glycerol_P_synth_dom"/>
</dbReference>
<evidence type="ECO:0000256" key="3">
    <source>
        <dbReference type="ARBA" id="ARBA00008737"/>
    </source>
</evidence>
<keyword evidence="7 9" id="KW-0057">Aromatic amino acid biosynthesis</keyword>
<dbReference type="PANTHER" id="PTHR22854:SF2">
    <property type="entry name" value="INDOLE-3-GLYCEROL-PHOSPHATE SYNTHASE"/>
    <property type="match status" value="1"/>
</dbReference>
<dbReference type="AlphaFoldDB" id="F1T507"/>
<dbReference type="GO" id="GO:0004640">
    <property type="term" value="F:phosphoribosylanthranilate isomerase activity"/>
    <property type="evidence" value="ECO:0007669"/>
    <property type="project" value="TreeGrafter"/>
</dbReference>
<dbReference type="OrthoDB" id="9804217at2"/>
<proteinExistence type="inferred from homology"/>
<dbReference type="CDD" id="cd00331">
    <property type="entry name" value="IGPS"/>
    <property type="match status" value="1"/>
</dbReference>
<dbReference type="InterPro" id="IPR013785">
    <property type="entry name" value="Aldolase_TIM"/>
</dbReference>
<feature type="domain" description="Indole-3-glycerol phosphate synthase" evidence="10">
    <location>
        <begin position="31"/>
        <end position="267"/>
    </location>
</feature>
<dbReference type="GeneID" id="93210321"/>
<evidence type="ECO:0000256" key="1">
    <source>
        <dbReference type="ARBA" id="ARBA00001633"/>
    </source>
</evidence>
<keyword evidence="4 9" id="KW-0028">Amino-acid biosynthesis</keyword>
<evidence type="ECO:0000256" key="9">
    <source>
        <dbReference type="HAMAP-Rule" id="MF_00134"/>
    </source>
</evidence>